<dbReference type="Pfam" id="PF14358">
    <property type="entry name" value="DUF4405"/>
    <property type="match status" value="1"/>
</dbReference>
<accession>A0ABY6V6M1</accession>
<comment type="caution">
    <text evidence="3">The sequence shown here is derived from an EMBL/GenBank/DDBJ whole genome shotgun (WGS) entry which is preliminary data.</text>
</comment>
<keyword evidence="1" id="KW-1133">Transmembrane helix</keyword>
<feature type="transmembrane region" description="Helical" evidence="1">
    <location>
        <begin position="161"/>
        <end position="190"/>
    </location>
</feature>
<dbReference type="InterPro" id="IPR025517">
    <property type="entry name" value="DUF4405"/>
</dbReference>
<evidence type="ECO:0000256" key="1">
    <source>
        <dbReference type="SAM" id="Phobius"/>
    </source>
</evidence>
<feature type="transmembrane region" description="Helical" evidence="1">
    <location>
        <begin position="210"/>
        <end position="233"/>
    </location>
</feature>
<dbReference type="Proteomes" id="UP000317652">
    <property type="component" value="Unassembled WGS sequence"/>
</dbReference>
<feature type="domain" description="Flavinylation-associated cytochrome" evidence="2">
    <location>
        <begin position="85"/>
        <end position="143"/>
    </location>
</feature>
<proteinExistence type="predicted"/>
<organism evidence="3 4">
    <name type="scientific">Klebsiella spallanzanii</name>
    <dbReference type="NCBI Taxonomy" id="2587528"/>
    <lineage>
        <taxon>Bacteria</taxon>
        <taxon>Pseudomonadati</taxon>
        <taxon>Pseudomonadota</taxon>
        <taxon>Gammaproteobacteria</taxon>
        <taxon>Enterobacterales</taxon>
        <taxon>Enterobacteriaceae</taxon>
        <taxon>Klebsiella/Raoultella group</taxon>
        <taxon>Klebsiella</taxon>
    </lineage>
</organism>
<sequence length="242" mass="27937">MGSASTTPALIKMKSIYLFQVMLDTLMALLLLVLMAFHLYGEILHEWAGILFTLMILLHLYLNKHRLWSLSLRLPSAMVLINRTINIVTLIIILTALVSGIMLSRHLLPDLPFHNPQTWVRKMHMTAVHWGMLILAVHIGIHWKMLATFFCRIMHIPENAVFANIIMPTIFTIIALCGAYCFLSGDYISYLLMQVDFSFFDYDESAVAFYANYLSIIILFSLVTRFLLWMFIFRTARVDAEK</sequence>
<feature type="transmembrane region" description="Helical" evidence="1">
    <location>
        <begin position="47"/>
        <end position="63"/>
    </location>
</feature>
<reference evidence="3 4" key="1">
    <citation type="submission" date="2019-07" db="EMBL/GenBank/DDBJ databases">
        <authorList>
            <person name="Brisse S."/>
            <person name="Rodrigues C."/>
            <person name="Thorpe H."/>
        </authorList>
    </citation>
    <scope>NUCLEOTIDE SEQUENCE [LARGE SCALE GENOMIC DNA]</scope>
    <source>
        <strain evidence="3">SB6411</strain>
    </source>
</reference>
<dbReference type="EMBL" id="CABGGS010000001">
    <property type="protein sequence ID" value="VUS22035.1"/>
    <property type="molecule type" value="Genomic_DNA"/>
</dbReference>
<evidence type="ECO:0000313" key="4">
    <source>
        <dbReference type="Proteomes" id="UP000317652"/>
    </source>
</evidence>
<name>A0ABY6V6M1_9ENTR</name>
<keyword evidence="1" id="KW-0472">Membrane</keyword>
<evidence type="ECO:0000259" key="2">
    <source>
        <dbReference type="Pfam" id="PF14358"/>
    </source>
</evidence>
<evidence type="ECO:0000313" key="3">
    <source>
        <dbReference type="EMBL" id="VUS22035.1"/>
    </source>
</evidence>
<keyword evidence="4" id="KW-1185">Reference proteome</keyword>
<keyword evidence="1" id="KW-0812">Transmembrane</keyword>
<protein>
    <recommendedName>
        <fullName evidence="2">Flavinylation-associated cytochrome domain-containing protein</fullName>
    </recommendedName>
</protein>
<gene>
    <name evidence="3" type="ORF">SB6411_00051</name>
</gene>
<feature type="transmembrane region" description="Helical" evidence="1">
    <location>
        <begin position="21"/>
        <end position="41"/>
    </location>
</feature>
<feature type="transmembrane region" description="Helical" evidence="1">
    <location>
        <begin position="123"/>
        <end position="141"/>
    </location>
</feature>
<feature type="transmembrane region" description="Helical" evidence="1">
    <location>
        <begin position="84"/>
        <end position="103"/>
    </location>
</feature>